<gene>
    <name evidence="2" type="ORF">AW08_02290</name>
</gene>
<dbReference type="Proteomes" id="UP000020218">
    <property type="component" value="Unassembled WGS sequence"/>
</dbReference>
<name>A0A011MBS9_9PROT</name>
<feature type="compositionally biased region" description="Low complexity" evidence="1">
    <location>
        <begin position="400"/>
        <end position="414"/>
    </location>
</feature>
<accession>A0A011MBS9</accession>
<reference evidence="2" key="1">
    <citation type="submission" date="2014-02" db="EMBL/GenBank/DDBJ databases">
        <title>Expanding our view of genomic diversity in Candidatus Accumulibacter clades.</title>
        <authorList>
            <person name="Skennerton C.T."/>
            <person name="Barr J.J."/>
            <person name="Slater F.R."/>
            <person name="Bond P.L."/>
            <person name="Tyson G.W."/>
        </authorList>
    </citation>
    <scope>NUCLEOTIDE SEQUENCE [LARGE SCALE GENOMIC DNA]</scope>
</reference>
<dbReference type="PATRIC" id="fig|1454001.3.peg.2294"/>
<evidence type="ECO:0000313" key="2">
    <source>
        <dbReference type="EMBL" id="EXI67188.1"/>
    </source>
</evidence>
<comment type="caution">
    <text evidence="2">The sequence shown here is derived from an EMBL/GenBank/DDBJ whole genome shotgun (WGS) entry which is preliminary data.</text>
</comment>
<proteinExistence type="predicted"/>
<dbReference type="EMBL" id="JFAX01000012">
    <property type="protein sequence ID" value="EXI67188.1"/>
    <property type="molecule type" value="Genomic_DNA"/>
</dbReference>
<sequence length="957" mass="99855">MSRSLFGAWGAALPQESFARAVAAAALLGAGRDGAPPLAAARSLGAAAGEIAVLRLDCLADVLSAIANGGVALPPAEEFVAAWQGFSESRPPAGNGGRPLLRLEIEAQSGAERSPMMPELPWLFGLLLGNGGDLASSAYLRLAGPPRAISWDWPLRIAIVGDTRAADLAAALAASRWPELLHIVAAGEDCQLLLLPEDLRRGLARVLQSPRRLRAASVLVLAGAGTAGERIVPLAAALCAEVSAAAAGVAAVERERQGEYIESLLAHLARDLPFDVALQRALPAVQDDAAGEPALLIASRGLAAEARLSAVAQRLARQAGRLLSSAQSSVGGAAARSLAERSGRPLGDEVVALARSLAASTARSSWADDAAEASELARLRSALAGRLGGSRAGQLAGRAAAAGDGAGDPRSGAGEQRRLNGSVIDVSDAARPLRVEERLAVDRAYVIDLDIGLPRAQVFSAPEVFPSGRLPPADAGHWLDLFFVPLVRCASGRLHTPQQGRLFLPAEGDSQACRLSFRTHGVRDEYRARILIVHETRILQTLILSSPLAGAAGRLALTVENRVAASFDPSPAPPPFDAAIVVNHAASGQAGFTTVVGSEVSFREPLGIDRLVDEVKALLSAEASFTAARGSLDDPALLQLFDALARYGRSLLKAMPVPLQGRVPEGARIQIVEARAGAWLPVEILYAAPLPQAGATLCPNARAALLGDGSHEQCAHRDDRSVHCPLRFWGLNCVIERQPEMAAASGADYTISLPQPTGDRLDVLRSVLVGASKRVRAQDLADPGGILDAVRQAATSARTVRDWAEWEQAVAADSPSLLLLLPHSQEDPAHPGISGLEIGGVLLTRPELESSYVAGPATAAPVVLLLGCSTQLSEVPFLNFVEAFKRERAALVIGTLATIRGRRAVAFVAELLAALQAAAGGEESFGEVFLATRRRLLAAGDGFALSLTAYGDVGWRL</sequence>
<dbReference type="AlphaFoldDB" id="A0A011MBS9"/>
<dbReference type="STRING" id="1454001.AW08_02290"/>
<feature type="region of interest" description="Disordered" evidence="1">
    <location>
        <begin position="400"/>
        <end position="419"/>
    </location>
</feature>
<organism evidence="2 3">
    <name type="scientific">Candidatus Accumulibacter adjunctus</name>
    <dbReference type="NCBI Taxonomy" id="1454001"/>
    <lineage>
        <taxon>Bacteria</taxon>
        <taxon>Pseudomonadati</taxon>
        <taxon>Pseudomonadota</taxon>
        <taxon>Betaproteobacteria</taxon>
        <taxon>Candidatus Accumulibacter</taxon>
    </lineage>
</organism>
<evidence type="ECO:0000256" key="1">
    <source>
        <dbReference type="SAM" id="MobiDB-lite"/>
    </source>
</evidence>
<keyword evidence="3" id="KW-1185">Reference proteome</keyword>
<evidence type="ECO:0008006" key="4">
    <source>
        <dbReference type="Google" id="ProtNLM"/>
    </source>
</evidence>
<protein>
    <recommendedName>
        <fullName evidence="4">CHAT domain-containing protein</fullName>
    </recommendedName>
</protein>
<evidence type="ECO:0000313" key="3">
    <source>
        <dbReference type="Proteomes" id="UP000020218"/>
    </source>
</evidence>